<dbReference type="PROSITE" id="PS51272">
    <property type="entry name" value="SLH"/>
    <property type="match status" value="1"/>
</dbReference>
<dbReference type="OrthoDB" id="1716841at2"/>
<feature type="chain" id="PRO_5002676793" description="SLH domain-containing protein" evidence="1">
    <location>
        <begin position="25"/>
        <end position="624"/>
    </location>
</feature>
<feature type="domain" description="SLH" evidence="2">
    <location>
        <begin position="341"/>
        <end position="410"/>
    </location>
</feature>
<dbReference type="HOGENOM" id="CLU_032283_0_0_9"/>
<dbReference type="KEGG" id="csc:Csac_2639"/>
<name>A4XMS5_CALS8</name>
<organism evidence="3 4">
    <name type="scientific">Caldicellulosiruptor saccharolyticus (strain ATCC 43494 / DSM 8903 / Tp8T 6331)</name>
    <dbReference type="NCBI Taxonomy" id="351627"/>
    <lineage>
        <taxon>Bacteria</taxon>
        <taxon>Bacillati</taxon>
        <taxon>Bacillota</taxon>
        <taxon>Bacillota incertae sedis</taxon>
        <taxon>Caldicellulosiruptorales</taxon>
        <taxon>Caldicellulosiruptoraceae</taxon>
        <taxon>Caldicellulosiruptor</taxon>
    </lineage>
</organism>
<dbReference type="EMBL" id="CP000679">
    <property type="protein sequence ID" value="ABP68210.1"/>
    <property type="molecule type" value="Genomic_DNA"/>
</dbReference>
<gene>
    <name evidence="3" type="ordered locus">Csac_2639</name>
</gene>
<dbReference type="InterPro" id="IPR001119">
    <property type="entry name" value="SLH_dom"/>
</dbReference>
<proteinExistence type="predicted"/>
<evidence type="ECO:0000313" key="3">
    <source>
        <dbReference type="EMBL" id="ABP68210.1"/>
    </source>
</evidence>
<sequence>MKKLLSFILILSLLLTLSFPAAQAGTITQAIKTATAKIDYITAGEFVTSLLLGAKVKPNGIADYWGKAVSMGLIPAEVKKDKPLTRAQASYIVWQLINAVPELKDKNIPVSVRRVPPTEAFMRGICFFGGPVRGDGYVVRQPVVGYDLDEFIQGYQLLVMEYKYSDSRTEIKYVWDRYKGISITRENYVNSNSIFLGLLDEFKKKSDKVVYAPRPYQKGWLFTIDPMIEAQKLKYPIYNVPETSFDLITKKYVTSRWDVDTPEKAVEILLMGSNAYEHLGLPLTRRDMAEVTYLYHTRGMEEFKGNRVKYNIKEHPYFNMYFEDFLMNYPRKYPTDHTRFAYYCKDYSSIPQLYRDSMLHLADLGIITPDQSALYVGVYYFNPAKMLTRSDAVQMISKVFDKKQRDVLDEVTVKQTDYWEVKNEIGLGYERVWKQKGDEYYSWAFDKGPEVCTDGLTPASPVATFRIEEPMAMSFAKTIYRIIPSGHYGMGLASIVSDGYDVAGFGGCRDNNFSLGFRLYDELDAEKLKVQGDGKVLSNFIPLAYRDEFIKDLSIYNVSKLKTVNELNRIIKKYGNIYVSFTLEPYYKKTINYCIYTAPTPYDPLNEKRVYPVPVAKPNPKYKQ</sequence>
<accession>A4XMS5</accession>
<evidence type="ECO:0000259" key="2">
    <source>
        <dbReference type="PROSITE" id="PS51272"/>
    </source>
</evidence>
<dbReference type="AlphaFoldDB" id="A4XMS5"/>
<evidence type="ECO:0000313" key="4">
    <source>
        <dbReference type="Proteomes" id="UP000000256"/>
    </source>
</evidence>
<protein>
    <recommendedName>
        <fullName evidence="2">SLH domain-containing protein</fullName>
    </recommendedName>
</protein>
<feature type="signal peptide" evidence="1">
    <location>
        <begin position="1"/>
        <end position="24"/>
    </location>
</feature>
<dbReference type="RefSeq" id="WP_011918126.1">
    <property type="nucleotide sequence ID" value="NC_009437.1"/>
</dbReference>
<keyword evidence="1" id="KW-0732">Signal</keyword>
<evidence type="ECO:0000256" key="1">
    <source>
        <dbReference type="SAM" id="SignalP"/>
    </source>
</evidence>
<keyword evidence="4" id="KW-1185">Reference proteome</keyword>
<reference evidence="3 4" key="1">
    <citation type="journal article" date="2008" name="Appl. Environ. Microbiol.">
        <title>Hydrogenomics of the extremely thermophilic bacterium Caldicellulosiruptor saccharolyticus.</title>
        <authorList>
            <person name="van de Werken H.J."/>
            <person name="Verhaart M.R."/>
            <person name="VanFossen A.L."/>
            <person name="Willquist K."/>
            <person name="Lewis D.L."/>
            <person name="Nichols J.D."/>
            <person name="Goorissen H.P."/>
            <person name="Mongodin E.F."/>
            <person name="Nelson K.E."/>
            <person name="van Niel E.W."/>
            <person name="Stams A.J."/>
            <person name="Ward D.E."/>
            <person name="de Vos W.M."/>
            <person name="van der Oost J."/>
            <person name="Kelly R.M."/>
            <person name="Kengen S.W."/>
        </authorList>
    </citation>
    <scope>NUCLEOTIDE SEQUENCE [LARGE SCALE GENOMIC DNA]</scope>
    <source>
        <strain evidence="4">ATCC 43494 / DSM 8903 / Tp8T 6331</strain>
    </source>
</reference>
<dbReference type="STRING" id="351627.Csac_2639"/>
<dbReference type="Proteomes" id="UP000000256">
    <property type="component" value="Chromosome"/>
</dbReference>